<dbReference type="EMBL" id="JACJVO010000012">
    <property type="protein sequence ID" value="MBB6731375.1"/>
    <property type="molecule type" value="Genomic_DNA"/>
</dbReference>
<evidence type="ECO:0000256" key="3">
    <source>
        <dbReference type="ARBA" id="ARBA00022692"/>
    </source>
</evidence>
<dbReference type="PANTHER" id="PTHR34187">
    <property type="entry name" value="FGR18P"/>
    <property type="match status" value="1"/>
</dbReference>
<dbReference type="PANTHER" id="PTHR34187:SF2">
    <property type="entry name" value="DUF202 DOMAIN-CONTAINING PROTEIN"/>
    <property type="match status" value="1"/>
</dbReference>
<dbReference type="GO" id="GO:0005886">
    <property type="term" value="C:plasma membrane"/>
    <property type="evidence" value="ECO:0007669"/>
    <property type="project" value="UniProtKB-SubCell"/>
</dbReference>
<evidence type="ECO:0000259" key="7">
    <source>
        <dbReference type="Pfam" id="PF02656"/>
    </source>
</evidence>
<organism evidence="8 9">
    <name type="scientific">Cohnella zeiphila</name>
    <dbReference type="NCBI Taxonomy" id="2761120"/>
    <lineage>
        <taxon>Bacteria</taxon>
        <taxon>Bacillati</taxon>
        <taxon>Bacillota</taxon>
        <taxon>Bacilli</taxon>
        <taxon>Bacillales</taxon>
        <taxon>Paenibacillaceae</taxon>
        <taxon>Cohnella</taxon>
    </lineage>
</organism>
<evidence type="ECO:0000256" key="6">
    <source>
        <dbReference type="SAM" id="Phobius"/>
    </source>
</evidence>
<accession>A0A7X0SJY3</accession>
<evidence type="ECO:0000256" key="2">
    <source>
        <dbReference type="ARBA" id="ARBA00022475"/>
    </source>
</evidence>
<feature type="domain" description="DUF202" evidence="7">
    <location>
        <begin position="12"/>
        <end position="81"/>
    </location>
</feature>
<keyword evidence="9" id="KW-1185">Reference proteome</keyword>
<comment type="caution">
    <text evidence="8">The sequence shown here is derived from an EMBL/GenBank/DDBJ whole genome shotgun (WGS) entry which is preliminary data.</text>
</comment>
<sequence>MPSSDESKYAQQHLANERTFLAWIRTSLAIVGLGFVAAGIVFRSTPKEHAGHALSAVAGIGAVLFGGALAVSAARNYFDKRKGINDGSFRSSTRLVLVLVVCLVLIDLLALLLALLLYV</sequence>
<evidence type="ECO:0000256" key="5">
    <source>
        <dbReference type="ARBA" id="ARBA00023136"/>
    </source>
</evidence>
<dbReference type="InterPro" id="IPR003807">
    <property type="entry name" value="DUF202"/>
</dbReference>
<feature type="transmembrane region" description="Helical" evidence="6">
    <location>
        <begin position="54"/>
        <end position="74"/>
    </location>
</feature>
<feature type="transmembrane region" description="Helical" evidence="6">
    <location>
        <begin position="20"/>
        <end position="42"/>
    </location>
</feature>
<dbReference type="Pfam" id="PF02656">
    <property type="entry name" value="DUF202"/>
    <property type="match status" value="1"/>
</dbReference>
<dbReference type="Proteomes" id="UP000564644">
    <property type="component" value="Unassembled WGS sequence"/>
</dbReference>
<keyword evidence="5 6" id="KW-0472">Membrane</keyword>
<evidence type="ECO:0000313" key="8">
    <source>
        <dbReference type="EMBL" id="MBB6731375.1"/>
    </source>
</evidence>
<gene>
    <name evidence="8" type="ORF">H7C18_10705</name>
</gene>
<evidence type="ECO:0000256" key="4">
    <source>
        <dbReference type="ARBA" id="ARBA00022989"/>
    </source>
</evidence>
<name>A0A7X0SJY3_9BACL</name>
<reference evidence="8 9" key="1">
    <citation type="submission" date="2020-08" db="EMBL/GenBank/DDBJ databases">
        <title>Cohnella phylogeny.</title>
        <authorList>
            <person name="Dunlap C."/>
        </authorList>
    </citation>
    <scope>NUCLEOTIDE SEQUENCE [LARGE SCALE GENOMIC DNA]</scope>
    <source>
        <strain evidence="8 9">CBP 2801</strain>
    </source>
</reference>
<keyword evidence="4 6" id="KW-1133">Transmembrane helix</keyword>
<evidence type="ECO:0000256" key="1">
    <source>
        <dbReference type="ARBA" id="ARBA00004651"/>
    </source>
</evidence>
<keyword evidence="3 6" id="KW-0812">Transmembrane</keyword>
<dbReference type="InterPro" id="IPR052053">
    <property type="entry name" value="IM_YidH-like"/>
</dbReference>
<feature type="transmembrane region" description="Helical" evidence="6">
    <location>
        <begin position="95"/>
        <end position="118"/>
    </location>
</feature>
<dbReference type="RefSeq" id="WP_185129051.1">
    <property type="nucleotide sequence ID" value="NZ_JACJVO010000012.1"/>
</dbReference>
<dbReference type="AlphaFoldDB" id="A0A7X0SJY3"/>
<comment type="subcellular location">
    <subcellularLocation>
        <location evidence="1">Cell membrane</location>
        <topology evidence="1">Multi-pass membrane protein</topology>
    </subcellularLocation>
</comment>
<protein>
    <submittedName>
        <fullName evidence="8">DUF202 domain-containing protein</fullName>
    </submittedName>
</protein>
<keyword evidence="2" id="KW-1003">Cell membrane</keyword>
<proteinExistence type="predicted"/>
<evidence type="ECO:0000313" key="9">
    <source>
        <dbReference type="Proteomes" id="UP000564644"/>
    </source>
</evidence>